<dbReference type="EMBL" id="CP081297">
    <property type="protein sequence ID" value="QZD88404.1"/>
    <property type="molecule type" value="Genomic_DNA"/>
</dbReference>
<keyword evidence="2" id="KW-0418">Kinase</keyword>
<sequence length="150" mass="15489">MQVANVSCVAIGGRAIMIEGPPGSGKTSLALSLIDRGAQLVGDDGIELTGSDGPPFAGPAPQISGKIEVRNVGIVELPTTRAPLALILSLEDDAERYPLAIAERTVMGAAIPILKFRPGDAIQALRAEYALEKHGLPLRPSPSSGAKDKS</sequence>
<name>A0ABX8ZHL1_9SPHN</name>
<protein>
    <submittedName>
        <fullName evidence="2">Serine kinase</fullName>
    </submittedName>
</protein>
<dbReference type="Gene3D" id="3.40.50.300">
    <property type="entry name" value="P-loop containing nucleotide triphosphate hydrolases"/>
    <property type="match status" value="1"/>
</dbReference>
<keyword evidence="2" id="KW-0808">Transferase</keyword>
<dbReference type="Proteomes" id="UP000824280">
    <property type="component" value="Chromosome"/>
</dbReference>
<dbReference type="SUPFAM" id="SSF53795">
    <property type="entry name" value="PEP carboxykinase-like"/>
    <property type="match status" value="1"/>
</dbReference>
<dbReference type="GO" id="GO:0016301">
    <property type="term" value="F:kinase activity"/>
    <property type="evidence" value="ECO:0007669"/>
    <property type="project" value="UniProtKB-KW"/>
</dbReference>
<dbReference type="InterPro" id="IPR027417">
    <property type="entry name" value="P-loop_NTPase"/>
</dbReference>
<reference evidence="2 3" key="1">
    <citation type="submission" date="2021-08" db="EMBL/GenBank/DDBJ databases">
        <title>Comparative Genomics Analysis of the Genus Qipengyuania Reveals Extensive Genetic Diversity and Metabolic Versatility, Including the Description of Fifteen Novel Species.</title>
        <authorList>
            <person name="Liu Y."/>
        </authorList>
    </citation>
    <scope>NUCLEOTIDE SEQUENCE [LARGE SCALE GENOMIC DNA]</scope>
    <source>
        <strain evidence="2 3">1XM2-8</strain>
    </source>
</reference>
<organism evidence="2 3">
    <name type="scientific">Qipengyuania psychrotolerans</name>
    <dbReference type="NCBI Taxonomy" id="2867238"/>
    <lineage>
        <taxon>Bacteria</taxon>
        <taxon>Pseudomonadati</taxon>
        <taxon>Pseudomonadota</taxon>
        <taxon>Alphaproteobacteria</taxon>
        <taxon>Sphingomonadales</taxon>
        <taxon>Erythrobacteraceae</taxon>
        <taxon>Qipengyuania</taxon>
    </lineage>
</organism>
<dbReference type="Pfam" id="PF07475">
    <property type="entry name" value="Hpr_kinase_C"/>
    <property type="match status" value="1"/>
</dbReference>
<gene>
    <name evidence="2" type="ORF">K3166_03130</name>
</gene>
<feature type="domain" description="HPr kinase/phosphorylase C-terminal" evidence="1">
    <location>
        <begin position="7"/>
        <end position="77"/>
    </location>
</feature>
<evidence type="ECO:0000313" key="3">
    <source>
        <dbReference type="Proteomes" id="UP000824280"/>
    </source>
</evidence>
<accession>A0ABX8ZHL1</accession>
<dbReference type="InterPro" id="IPR011104">
    <property type="entry name" value="Hpr_kin/Pase_C"/>
</dbReference>
<proteinExistence type="predicted"/>
<evidence type="ECO:0000259" key="1">
    <source>
        <dbReference type="Pfam" id="PF07475"/>
    </source>
</evidence>
<keyword evidence="3" id="KW-1185">Reference proteome</keyword>
<evidence type="ECO:0000313" key="2">
    <source>
        <dbReference type="EMBL" id="QZD88404.1"/>
    </source>
</evidence>